<dbReference type="PANTHER" id="PTHR42852:SF13">
    <property type="entry name" value="PROTEIN DIPZ"/>
    <property type="match status" value="1"/>
</dbReference>
<feature type="domain" description="Thioredoxin" evidence="3">
    <location>
        <begin position="63"/>
        <end position="200"/>
    </location>
</feature>
<accession>A0A4Y9ABE8</accession>
<evidence type="ECO:0000313" key="5">
    <source>
        <dbReference type="Proteomes" id="UP000298484"/>
    </source>
</evidence>
<dbReference type="SUPFAM" id="SSF52833">
    <property type="entry name" value="Thioredoxin-like"/>
    <property type="match status" value="1"/>
</dbReference>
<dbReference type="EMBL" id="SRHY01000008">
    <property type="protein sequence ID" value="TFJ93239.1"/>
    <property type="molecule type" value="Genomic_DNA"/>
</dbReference>
<sequence>MKKAILIVLVVGMFSWAVYDLVSTPDDTSVEESDDNLSGGGKITSPPSDDNDGEVKESNEDGLSVGQMAPDFELTTLEGETVRLSDFRGQRVIVNFWATWCPPCRAEIPDLQKLYNKKDVEILAVNLTGTEESEEGVRNFVNDFEMTFPVPMDANADVATTYQIQAYPTSYMIDSNGRIQFSAMGAMNYDLMVQELSKME</sequence>
<dbReference type="OrthoDB" id="25753at2"/>
<dbReference type="InterPro" id="IPR013766">
    <property type="entry name" value="Thioredoxin_domain"/>
</dbReference>
<evidence type="ECO:0000256" key="2">
    <source>
        <dbReference type="SAM" id="MobiDB-lite"/>
    </source>
</evidence>
<evidence type="ECO:0000256" key="1">
    <source>
        <dbReference type="ARBA" id="ARBA00023157"/>
    </source>
</evidence>
<dbReference type="PROSITE" id="PS51352">
    <property type="entry name" value="THIOREDOXIN_2"/>
    <property type="match status" value="1"/>
</dbReference>
<dbReference type="RefSeq" id="WP_135109649.1">
    <property type="nucleotide sequence ID" value="NZ_SRHY01000008.1"/>
</dbReference>
<dbReference type="GO" id="GO:0016209">
    <property type="term" value="F:antioxidant activity"/>
    <property type="evidence" value="ECO:0007669"/>
    <property type="project" value="InterPro"/>
</dbReference>
<comment type="caution">
    <text evidence="4">The sequence shown here is derived from an EMBL/GenBank/DDBJ whole genome shotgun (WGS) entry which is preliminary data.</text>
</comment>
<gene>
    <name evidence="4" type="ORF">E4U82_07845</name>
</gene>
<dbReference type="PROSITE" id="PS00194">
    <property type="entry name" value="THIOREDOXIN_1"/>
    <property type="match status" value="1"/>
</dbReference>
<protein>
    <submittedName>
        <fullName evidence="4">TlpA family protein disulfide reductase</fullName>
    </submittedName>
</protein>
<dbReference type="AlphaFoldDB" id="A0A4Y9ABE8"/>
<dbReference type="Gene3D" id="3.40.30.10">
    <property type="entry name" value="Glutaredoxin"/>
    <property type="match status" value="1"/>
</dbReference>
<organism evidence="4 5">
    <name type="scientific">Lentibacillus salicampi</name>
    <dbReference type="NCBI Taxonomy" id="175306"/>
    <lineage>
        <taxon>Bacteria</taxon>
        <taxon>Bacillati</taxon>
        <taxon>Bacillota</taxon>
        <taxon>Bacilli</taxon>
        <taxon>Bacillales</taxon>
        <taxon>Bacillaceae</taxon>
        <taxon>Lentibacillus</taxon>
    </lineage>
</organism>
<proteinExistence type="predicted"/>
<dbReference type="CDD" id="cd02966">
    <property type="entry name" value="TlpA_like_family"/>
    <property type="match status" value="1"/>
</dbReference>
<keyword evidence="1" id="KW-1015">Disulfide bond</keyword>
<feature type="region of interest" description="Disordered" evidence="2">
    <location>
        <begin position="26"/>
        <end position="69"/>
    </location>
</feature>
<keyword evidence="5" id="KW-1185">Reference proteome</keyword>
<evidence type="ECO:0000313" key="4">
    <source>
        <dbReference type="EMBL" id="TFJ93239.1"/>
    </source>
</evidence>
<dbReference type="Proteomes" id="UP000298484">
    <property type="component" value="Unassembled WGS sequence"/>
</dbReference>
<dbReference type="InterPro" id="IPR017937">
    <property type="entry name" value="Thioredoxin_CS"/>
</dbReference>
<dbReference type="InterPro" id="IPR000866">
    <property type="entry name" value="AhpC/TSA"/>
</dbReference>
<dbReference type="GO" id="GO:0016491">
    <property type="term" value="F:oxidoreductase activity"/>
    <property type="evidence" value="ECO:0007669"/>
    <property type="project" value="InterPro"/>
</dbReference>
<reference evidence="4 5" key="1">
    <citation type="submission" date="2019-03" db="EMBL/GenBank/DDBJ databases">
        <title>Genome sequence of Lentibacillus salicampi ATCC BAA-719.</title>
        <authorList>
            <person name="Maclea K.S."/>
            <person name="Simoes Junior M."/>
        </authorList>
    </citation>
    <scope>NUCLEOTIDE SEQUENCE [LARGE SCALE GENOMIC DNA]</scope>
    <source>
        <strain evidence="4 5">ATCC BAA-719</strain>
    </source>
</reference>
<dbReference type="Pfam" id="PF00578">
    <property type="entry name" value="AhpC-TSA"/>
    <property type="match status" value="1"/>
</dbReference>
<dbReference type="PANTHER" id="PTHR42852">
    <property type="entry name" value="THIOL:DISULFIDE INTERCHANGE PROTEIN DSBE"/>
    <property type="match status" value="1"/>
</dbReference>
<evidence type="ECO:0000259" key="3">
    <source>
        <dbReference type="PROSITE" id="PS51352"/>
    </source>
</evidence>
<dbReference type="InterPro" id="IPR036249">
    <property type="entry name" value="Thioredoxin-like_sf"/>
</dbReference>
<name>A0A4Y9ABE8_9BACI</name>
<dbReference type="InterPro" id="IPR050553">
    <property type="entry name" value="Thioredoxin_ResA/DsbE_sf"/>
</dbReference>